<protein>
    <recommendedName>
        <fullName evidence="5">Transposase</fullName>
    </recommendedName>
</protein>
<organism evidence="1 3">
    <name type="scientific">Picrophilus torridus (strain ATCC 700027 / DSM 9790 / JCM 10055 / NBRC 100828 / KAW 2/3)</name>
    <dbReference type="NCBI Taxonomy" id="1122961"/>
    <lineage>
        <taxon>Archaea</taxon>
        <taxon>Methanobacteriati</taxon>
        <taxon>Thermoplasmatota</taxon>
        <taxon>Thermoplasmata</taxon>
        <taxon>Thermoplasmatales</taxon>
        <taxon>Picrophilaceae</taxon>
        <taxon>Picrophilus</taxon>
    </lineage>
</organism>
<dbReference type="HOGENOM" id="CLU_2103361_0_0_2"/>
<keyword evidence="4" id="KW-1185">Reference proteome</keyword>
<name>Q6KZA5_PICTO</name>
<sequence length="110" mass="12830">MVDELSIAELRCANKPVKFISKRLGIKRDVIEKIIKKWIVETEPFINDKISGRKSQSNPSVSDLMPLMNLDIDDLLKNDAVLDYIARHHGDYHDRLMDCIRYKIYIKINS</sequence>
<accession>A0A8G2FWV4</accession>
<reference evidence="1" key="2">
    <citation type="submission" date="2004-02" db="EMBL/GenBank/DDBJ databases">
        <authorList>
            <person name="Fuetterer O."/>
            <person name="Angelov A."/>
            <person name="Liesegang H."/>
            <person name="Gottschalk G."/>
            <person name="Schleper C."/>
            <person name="Schepers B."/>
            <person name="Dock C."/>
            <person name="Antranikian G."/>
            <person name="Liebl W."/>
        </authorList>
    </citation>
    <scope>NUCLEOTIDE SEQUENCE</scope>
    <source>
        <strain evidence="1">DSM 9790</strain>
    </source>
</reference>
<dbReference type="RefSeq" id="WP_011178163.1">
    <property type="nucleotide sequence ID" value="NC_005877.1"/>
</dbReference>
<dbReference type="PaxDb" id="263820-PTO1362"/>
<proteinExistence type="predicted"/>
<dbReference type="EMBL" id="FWYE01000002">
    <property type="protein sequence ID" value="SMD30980.1"/>
    <property type="molecule type" value="Genomic_DNA"/>
</dbReference>
<evidence type="ECO:0000313" key="2">
    <source>
        <dbReference type="EMBL" id="SMD30980.1"/>
    </source>
</evidence>
<evidence type="ECO:0000313" key="4">
    <source>
        <dbReference type="Proteomes" id="UP000192315"/>
    </source>
</evidence>
<gene>
    <name evidence="1" type="ordered locus">PTO1362</name>
    <name evidence="2" type="ORF">SAMN02745355_0898</name>
</gene>
<evidence type="ECO:0000313" key="1">
    <source>
        <dbReference type="EMBL" id="AAT43947.1"/>
    </source>
</evidence>
<dbReference type="AlphaFoldDB" id="Q6KZA5"/>
<dbReference type="InParanoid" id="Q6KZA5"/>
<dbReference type="KEGG" id="pto:PTO1362"/>
<dbReference type="STRING" id="263820.PTO1362"/>
<dbReference type="Proteomes" id="UP000000438">
    <property type="component" value="Chromosome"/>
</dbReference>
<evidence type="ECO:0008006" key="5">
    <source>
        <dbReference type="Google" id="ProtNLM"/>
    </source>
</evidence>
<reference evidence="1 3" key="1">
    <citation type="journal article" date="2004" name="Proc. Natl. Acad. Sci. U.S.A.">
        <title>Genome sequence of Picrophilus torridus and its implications for life around pH 0.</title>
        <authorList>
            <person name="Futterer O."/>
            <person name="Angelov A."/>
            <person name="Liesegang H."/>
            <person name="Gottschalk G."/>
            <person name="Schleper C."/>
            <person name="Schepers B."/>
            <person name="Dock C."/>
            <person name="Antranikian G."/>
            <person name="Liebl W."/>
        </authorList>
    </citation>
    <scope>NUCLEOTIDE SEQUENCE [LARGE SCALE GENOMIC DNA]</scope>
    <source>
        <strain evidence="3">ATCC 700027 / DSM 9790 / JCM 10055 / NBRC 100828</strain>
        <strain evidence="1">DSM 9790</strain>
    </source>
</reference>
<evidence type="ECO:0000313" key="3">
    <source>
        <dbReference type="Proteomes" id="UP000000438"/>
    </source>
</evidence>
<dbReference type="eggNOG" id="arCOG05404">
    <property type="taxonomic scope" value="Archaea"/>
</dbReference>
<reference evidence="2 4" key="3">
    <citation type="submission" date="2017-04" db="EMBL/GenBank/DDBJ databases">
        <authorList>
            <person name="Varghese N."/>
            <person name="Submissions S."/>
        </authorList>
    </citation>
    <scope>NUCLEOTIDE SEQUENCE [LARGE SCALE GENOMIC DNA]</scope>
    <source>
        <strain evidence="2 4">DSM 9789</strain>
    </source>
</reference>
<dbReference type="EMBL" id="AE017261">
    <property type="protein sequence ID" value="AAT43947.1"/>
    <property type="molecule type" value="Genomic_DNA"/>
</dbReference>
<dbReference type="Proteomes" id="UP000192315">
    <property type="component" value="Unassembled WGS sequence"/>
</dbReference>
<accession>Q6KZA5</accession>
<dbReference type="OrthoDB" id="57108at2157"/>
<dbReference type="GeneID" id="2845173"/>